<dbReference type="EMBL" id="BLYJ01000039">
    <property type="protein sequence ID" value="GFO89233.1"/>
    <property type="molecule type" value="Genomic_DNA"/>
</dbReference>
<evidence type="ECO:0000256" key="2">
    <source>
        <dbReference type="SAM" id="MobiDB-lite"/>
    </source>
</evidence>
<accession>A0ABQ1E2M8</accession>
<keyword evidence="4" id="KW-1185">Reference proteome</keyword>
<sequence length="451" mass="45968">MGLGSMLAGAVKAAAAAAKASKSSTGGSSSGSSSGSSGSSGSSSSGSSGASMAATGKGGSYAIGSDKGKDFVSSAAAGSTMTGSDGSTWKKNSDGTTTISKGGQTFTYGGASGTGGSGGSSSGGGSSGSGTYTPLGSHNDQTIKDTSVEDSAQMAAIKKRYAEAQARGDTAAMKSAHADAEALRAQYGYSGGSDGSDYIGKGYVSGNVLGKQMSNQLNSGFDAYKKYMEDAAAQQQAALKAKVDSAVASLNGQKYDVMKQTEANNAAAEKAYMQSIKPGGSNAENLAANGLLTSGLTESSQISAGNAYQNALNSNATTQTETLAKIEQAITQAQLTGDIEAANALANLYKEIAAKRYENTQNIIAANQWGQQFGLSQAEQTGTYNGQATLAAQQLEMQKRQLQEDIENGKVDRQTALKQIEYINAQIAYMQAQTTGQNLSNKYSQWQLNQL</sequence>
<evidence type="ECO:0000313" key="3">
    <source>
        <dbReference type="EMBL" id="GFO89233.1"/>
    </source>
</evidence>
<feature type="compositionally biased region" description="Polar residues" evidence="2">
    <location>
        <begin position="94"/>
        <end position="107"/>
    </location>
</feature>
<feature type="region of interest" description="Disordered" evidence="2">
    <location>
        <begin position="20"/>
        <end position="59"/>
    </location>
</feature>
<organism evidence="3 4">
    <name type="scientific">Butyricicoccus faecihominis</name>
    <dbReference type="NCBI Taxonomy" id="1712515"/>
    <lineage>
        <taxon>Bacteria</taxon>
        <taxon>Bacillati</taxon>
        <taxon>Bacillota</taxon>
        <taxon>Clostridia</taxon>
        <taxon>Eubacteriales</taxon>
        <taxon>Butyricicoccaceae</taxon>
        <taxon>Butyricicoccus</taxon>
    </lineage>
</organism>
<feature type="coiled-coil region" evidence="1">
    <location>
        <begin position="385"/>
        <end position="412"/>
    </location>
</feature>
<feature type="compositionally biased region" description="Gly residues" evidence="2">
    <location>
        <begin position="110"/>
        <end position="128"/>
    </location>
</feature>
<feature type="region of interest" description="Disordered" evidence="2">
    <location>
        <begin position="72"/>
        <end position="142"/>
    </location>
</feature>
<evidence type="ECO:0000313" key="4">
    <source>
        <dbReference type="Proteomes" id="UP000620147"/>
    </source>
</evidence>
<gene>
    <name evidence="3" type="ORF">BUFA31_23970</name>
</gene>
<keyword evidence="1" id="KW-0175">Coiled coil</keyword>
<proteinExistence type="predicted"/>
<reference evidence="3 4" key="1">
    <citation type="submission" date="2020-06" db="EMBL/GenBank/DDBJ databases">
        <title>Characterization of fructooligosaccharide metabolism and fructooligosaccharide-degrading enzymes in human commensal butyrate producers.</title>
        <authorList>
            <person name="Tanno H."/>
            <person name="Fujii T."/>
            <person name="Hirano K."/>
            <person name="Maeno S."/>
            <person name="Tonozuka T."/>
            <person name="Sakamoto M."/>
            <person name="Ohkuma M."/>
            <person name="Tochio T."/>
            <person name="Endo A."/>
        </authorList>
    </citation>
    <scope>NUCLEOTIDE SEQUENCE [LARGE SCALE GENOMIC DNA]</scope>
    <source>
        <strain evidence="3 4">JCM 31056</strain>
    </source>
</reference>
<name>A0ABQ1E2M8_9FIRM</name>
<protein>
    <submittedName>
        <fullName evidence="3">Uncharacterized protein</fullName>
    </submittedName>
</protein>
<feature type="compositionally biased region" description="Polar residues" evidence="2">
    <location>
        <begin position="131"/>
        <end position="140"/>
    </location>
</feature>
<dbReference type="Proteomes" id="UP000620147">
    <property type="component" value="Unassembled WGS sequence"/>
</dbReference>
<comment type="caution">
    <text evidence="3">The sequence shown here is derived from an EMBL/GenBank/DDBJ whole genome shotgun (WGS) entry which is preliminary data.</text>
</comment>
<feature type="compositionally biased region" description="Low complexity" evidence="2">
    <location>
        <begin position="73"/>
        <end position="87"/>
    </location>
</feature>
<feature type="compositionally biased region" description="Low complexity" evidence="2">
    <location>
        <begin position="20"/>
        <end position="55"/>
    </location>
</feature>
<dbReference type="RefSeq" id="WP_119194458.1">
    <property type="nucleotide sequence ID" value="NZ_BLYJ01000039.1"/>
</dbReference>
<evidence type="ECO:0000256" key="1">
    <source>
        <dbReference type="SAM" id="Coils"/>
    </source>
</evidence>